<protein>
    <submittedName>
        <fullName evidence="2">DUF1003 domain-containing protein</fullName>
    </submittedName>
</protein>
<organism evidence="2 3">
    <name type="scientific">Carnobacterium antarcticum</name>
    <dbReference type="NCBI Taxonomy" id="2126436"/>
    <lineage>
        <taxon>Bacteria</taxon>
        <taxon>Bacillati</taxon>
        <taxon>Bacillota</taxon>
        <taxon>Bacilli</taxon>
        <taxon>Lactobacillales</taxon>
        <taxon>Carnobacteriaceae</taxon>
        <taxon>Carnobacterium</taxon>
    </lineage>
</organism>
<dbReference type="InterPro" id="IPR010406">
    <property type="entry name" value="DUF1003"/>
</dbReference>
<gene>
    <name evidence="2" type="ORF">ACFSBK_02090</name>
</gene>
<dbReference type="RefSeq" id="WP_058919063.1">
    <property type="nucleotide sequence ID" value="NZ_JBHSQC010000015.1"/>
</dbReference>
<dbReference type="Pfam" id="PF06210">
    <property type="entry name" value="DUF1003"/>
    <property type="match status" value="1"/>
</dbReference>
<evidence type="ECO:0000256" key="1">
    <source>
        <dbReference type="SAM" id="Phobius"/>
    </source>
</evidence>
<feature type="transmembrane region" description="Helical" evidence="1">
    <location>
        <begin position="92"/>
        <end position="115"/>
    </location>
</feature>
<evidence type="ECO:0000313" key="2">
    <source>
        <dbReference type="EMBL" id="MFD1798649.1"/>
    </source>
</evidence>
<dbReference type="Proteomes" id="UP001597285">
    <property type="component" value="Unassembled WGS sequence"/>
</dbReference>
<keyword evidence="1" id="KW-1133">Transmembrane helix</keyword>
<sequence length="169" mass="19545">MRDKVTREELAQIILDEELLTNDAAEIIEILKDTKVSKEVNTKRTSMTFGQRLADRITLFAGSWKFIIIFLATLLGWIVFNQLTGNHSFDPYPFILLNLVLSCVAAIQAPVILMSQNRQAERDRKTAENDFKVNLKSEILSEDIHDKLDKILMQQADMQKRMDNLEKKY</sequence>
<keyword evidence="3" id="KW-1185">Reference proteome</keyword>
<dbReference type="PANTHER" id="PTHR41386">
    <property type="entry name" value="INTEGRAL MEMBRANE PROTEIN-RELATED"/>
    <property type="match status" value="1"/>
</dbReference>
<proteinExistence type="predicted"/>
<reference evidence="3" key="1">
    <citation type="journal article" date="2019" name="Int. J. Syst. Evol. Microbiol.">
        <title>The Global Catalogue of Microorganisms (GCM) 10K type strain sequencing project: providing services to taxonomists for standard genome sequencing and annotation.</title>
        <authorList>
            <consortium name="The Broad Institute Genomics Platform"/>
            <consortium name="The Broad Institute Genome Sequencing Center for Infectious Disease"/>
            <person name="Wu L."/>
            <person name="Ma J."/>
        </authorList>
    </citation>
    <scope>NUCLEOTIDE SEQUENCE [LARGE SCALE GENOMIC DNA]</scope>
    <source>
        <strain evidence="3">KCTC 42143</strain>
    </source>
</reference>
<name>A0ABW4NJS4_9LACT</name>
<accession>A0ABW4NJS4</accession>
<comment type="caution">
    <text evidence="2">The sequence shown here is derived from an EMBL/GenBank/DDBJ whole genome shotgun (WGS) entry which is preliminary data.</text>
</comment>
<feature type="transmembrane region" description="Helical" evidence="1">
    <location>
        <begin position="57"/>
        <end position="80"/>
    </location>
</feature>
<keyword evidence="1" id="KW-0472">Membrane</keyword>
<evidence type="ECO:0000313" key="3">
    <source>
        <dbReference type="Proteomes" id="UP001597285"/>
    </source>
</evidence>
<dbReference type="EMBL" id="JBHUFF010000008">
    <property type="protein sequence ID" value="MFD1798649.1"/>
    <property type="molecule type" value="Genomic_DNA"/>
</dbReference>
<dbReference type="PANTHER" id="PTHR41386:SF1">
    <property type="entry name" value="MEMBRANE PROTEIN"/>
    <property type="match status" value="1"/>
</dbReference>
<keyword evidence="1" id="KW-0812">Transmembrane</keyword>